<protein>
    <submittedName>
        <fullName evidence="1">Uncharacterized protein</fullName>
    </submittedName>
</protein>
<dbReference type="HOGENOM" id="CLU_2809404_0_0_4"/>
<dbReference type="KEGG" id="rta:Rta_22120"/>
<evidence type="ECO:0000313" key="1">
    <source>
        <dbReference type="EMBL" id="AEG93308.1"/>
    </source>
</evidence>
<dbReference type="AlphaFoldDB" id="F5XZU7"/>
<organism evidence="1 2">
    <name type="scientific">Ramlibacter tataouinensis (strain ATCC BAA-407 / DSM 14655 / LMG 21543 / TTB310)</name>
    <dbReference type="NCBI Taxonomy" id="365046"/>
    <lineage>
        <taxon>Bacteria</taxon>
        <taxon>Pseudomonadati</taxon>
        <taxon>Pseudomonadota</taxon>
        <taxon>Betaproteobacteria</taxon>
        <taxon>Burkholderiales</taxon>
        <taxon>Comamonadaceae</taxon>
        <taxon>Ramlibacter</taxon>
    </lineage>
</organism>
<keyword evidence="2" id="KW-1185">Reference proteome</keyword>
<accession>F5XZU7</accession>
<evidence type="ECO:0000313" key="2">
    <source>
        <dbReference type="Proteomes" id="UP000008385"/>
    </source>
</evidence>
<reference evidence="1 2" key="2">
    <citation type="journal article" date="2011" name="PLoS ONE">
        <title>The Cyst-Dividing Bacterium Ramlibacter tataouinensis TTB310 Genome Reveals a Well-Stocked Toolbox for Adaptation to a Desert Environment.</title>
        <authorList>
            <person name="De Luca G."/>
            <person name="Barakat M."/>
            <person name="Ortet P."/>
            <person name="Fochesato S."/>
            <person name="Jourlin-Castelli C."/>
            <person name="Ansaldi M."/>
            <person name="Py B."/>
            <person name="Fichant G."/>
            <person name="Coutinho P.M."/>
            <person name="Voulhoux R."/>
            <person name="Bastien O."/>
            <person name="Marechal E."/>
            <person name="Henrissat B."/>
            <person name="Quentin Y."/>
            <person name="Noirot P."/>
            <person name="Filloux A."/>
            <person name="Mejean V."/>
            <person name="Dubow M.S."/>
            <person name="Barras F."/>
            <person name="Barbe V."/>
            <person name="Weissenbach J."/>
            <person name="Mihalcescu I."/>
            <person name="Vermeglio A."/>
            <person name="Achouak W."/>
            <person name="Heulin T."/>
        </authorList>
    </citation>
    <scope>NUCLEOTIDE SEQUENCE [LARGE SCALE GENOMIC DNA]</scope>
    <source>
        <strain evidence="2">ATCC BAA-407 / DSM 14655 / LMG 21543 / TTB310</strain>
    </source>
</reference>
<proteinExistence type="predicted"/>
<dbReference type="EMBL" id="CP000245">
    <property type="protein sequence ID" value="AEG93308.1"/>
    <property type="molecule type" value="Genomic_DNA"/>
</dbReference>
<name>F5XZU7_RAMTT</name>
<dbReference type="STRING" id="365046.Rta_22120"/>
<sequence length="67" mass="7478">MDDIDIALTLREALELARAEEAEALRRANNLRVRGGSSEDIRAAVCEAQARRSTVARLVLELRGRMQ</sequence>
<dbReference type="RefSeq" id="WP_013901540.1">
    <property type="nucleotide sequence ID" value="NC_015677.1"/>
</dbReference>
<reference evidence="2" key="1">
    <citation type="submission" date="2006-01" db="EMBL/GenBank/DDBJ databases">
        <title>Genome of the cyst-dividing bacterium Ramlibacter tataouinensis.</title>
        <authorList>
            <person name="Barakat M."/>
            <person name="Ortet P."/>
            <person name="De Luca G."/>
            <person name="Jourlin-Castelli C."/>
            <person name="Ansaldi M."/>
            <person name="Py B."/>
            <person name="Fichant G."/>
            <person name="Coutinho P."/>
            <person name="Voulhoux R."/>
            <person name="Bastien O."/>
            <person name="Roy S."/>
            <person name="Marechal E."/>
            <person name="Henrissat B."/>
            <person name="Quentin Y."/>
            <person name="Noirot P."/>
            <person name="Filloux A."/>
            <person name="Mejean V."/>
            <person name="DuBow M."/>
            <person name="Barras F."/>
            <person name="Heulin T."/>
        </authorList>
    </citation>
    <scope>NUCLEOTIDE SEQUENCE [LARGE SCALE GENOMIC DNA]</scope>
    <source>
        <strain evidence="2">ATCC BAA-407 / DSM 14655 / LMG 21543 / TTB310</strain>
    </source>
</reference>
<dbReference type="Proteomes" id="UP000008385">
    <property type="component" value="Chromosome"/>
</dbReference>
<gene>
    <name evidence="1" type="ordered locus">Rta_22120</name>
</gene>